<name>A0ABN2DKF7_9ACTN</name>
<comment type="caution">
    <text evidence="1">The sequence shown here is derived from an EMBL/GenBank/DDBJ whole genome shotgun (WGS) entry which is preliminary data.</text>
</comment>
<accession>A0ABN2DKF7</accession>
<dbReference type="EMBL" id="BAAAOS010000020">
    <property type="protein sequence ID" value="GAA1579345.1"/>
    <property type="molecule type" value="Genomic_DNA"/>
</dbReference>
<gene>
    <name evidence="1" type="ORF">GCM10009789_36310</name>
</gene>
<keyword evidence="2" id="KW-1185">Reference proteome</keyword>
<dbReference type="Proteomes" id="UP001500393">
    <property type="component" value="Unassembled WGS sequence"/>
</dbReference>
<evidence type="ECO:0000313" key="1">
    <source>
        <dbReference type="EMBL" id="GAA1579345.1"/>
    </source>
</evidence>
<proteinExistence type="predicted"/>
<organism evidence="1 2">
    <name type="scientific">Kribbella sancticallisti</name>
    <dbReference type="NCBI Taxonomy" id="460087"/>
    <lineage>
        <taxon>Bacteria</taxon>
        <taxon>Bacillati</taxon>
        <taxon>Actinomycetota</taxon>
        <taxon>Actinomycetes</taxon>
        <taxon>Propionibacteriales</taxon>
        <taxon>Kribbellaceae</taxon>
        <taxon>Kribbella</taxon>
    </lineage>
</organism>
<sequence length="116" mass="12807">MQRIAVEEVGQHLEVDRYRGQWPRHLLVGDRLSECGQEFHSQYVVARIISLAERGDAAPYKVLVARKVSSEQSLADVLQDRREGTSGQYADIAGAQPLQRLAIPPDVANACHSSAV</sequence>
<evidence type="ECO:0000313" key="2">
    <source>
        <dbReference type="Proteomes" id="UP001500393"/>
    </source>
</evidence>
<protein>
    <submittedName>
        <fullName evidence="1">Uncharacterized protein</fullName>
    </submittedName>
</protein>
<reference evidence="1 2" key="1">
    <citation type="journal article" date="2019" name="Int. J. Syst. Evol. Microbiol.">
        <title>The Global Catalogue of Microorganisms (GCM) 10K type strain sequencing project: providing services to taxonomists for standard genome sequencing and annotation.</title>
        <authorList>
            <consortium name="The Broad Institute Genomics Platform"/>
            <consortium name="The Broad Institute Genome Sequencing Center for Infectious Disease"/>
            <person name="Wu L."/>
            <person name="Ma J."/>
        </authorList>
    </citation>
    <scope>NUCLEOTIDE SEQUENCE [LARGE SCALE GENOMIC DNA]</scope>
    <source>
        <strain evidence="1 2">JCM 14969</strain>
    </source>
</reference>